<keyword evidence="6" id="KW-1185">Reference proteome</keyword>
<dbReference type="InterPro" id="IPR045006">
    <property type="entry name" value="CHLI-like"/>
</dbReference>
<reference evidence="6" key="1">
    <citation type="submission" date="2019-01" db="EMBL/GenBank/DDBJ databases">
        <title>Draft genomes of a novel of Sporanaerobacter strains.</title>
        <authorList>
            <person name="Ma S."/>
        </authorList>
    </citation>
    <scope>NUCLEOTIDE SEQUENCE [LARGE SCALE GENOMIC DNA]</scope>
    <source>
        <strain evidence="6">NJN-17</strain>
    </source>
</reference>
<dbReference type="AlphaFoldDB" id="A0A410QCK6"/>
<dbReference type="SUPFAM" id="SSF52540">
    <property type="entry name" value="P-loop containing nucleoside triphosphate hydrolases"/>
    <property type="match status" value="1"/>
</dbReference>
<keyword evidence="3 5" id="KW-0067">ATP-binding</keyword>
<dbReference type="Proteomes" id="UP000287969">
    <property type="component" value="Chromosome"/>
</dbReference>
<dbReference type="Pfam" id="PF01078">
    <property type="entry name" value="Mg_chelatase"/>
    <property type="match status" value="1"/>
</dbReference>
<accession>A0A410QCK6</accession>
<dbReference type="InterPro" id="IPR025158">
    <property type="entry name" value="Mg_chelat-rel_C"/>
</dbReference>
<dbReference type="InterPro" id="IPR003593">
    <property type="entry name" value="AAA+_ATPase"/>
</dbReference>
<evidence type="ECO:0000256" key="1">
    <source>
        <dbReference type="ARBA" id="ARBA00006354"/>
    </source>
</evidence>
<evidence type="ECO:0000259" key="4">
    <source>
        <dbReference type="SMART" id="SM00382"/>
    </source>
</evidence>
<dbReference type="PANTHER" id="PTHR32039">
    <property type="entry name" value="MAGNESIUM-CHELATASE SUBUNIT CHLI"/>
    <property type="match status" value="1"/>
</dbReference>
<dbReference type="PANTHER" id="PTHR32039:SF7">
    <property type="entry name" value="COMPETENCE PROTEIN COMM"/>
    <property type="match status" value="1"/>
</dbReference>
<dbReference type="SMART" id="SM00382">
    <property type="entry name" value="AAA"/>
    <property type="match status" value="1"/>
</dbReference>
<organism evidence="5 6">
    <name type="scientific">Acidilutibacter cellobiosedens</name>
    <dbReference type="NCBI Taxonomy" id="2507161"/>
    <lineage>
        <taxon>Bacteria</taxon>
        <taxon>Bacillati</taxon>
        <taxon>Bacillota</taxon>
        <taxon>Tissierellia</taxon>
        <taxon>Tissierellales</taxon>
        <taxon>Acidilutibacteraceae</taxon>
        <taxon>Acidilutibacter</taxon>
    </lineage>
</organism>
<dbReference type="KEGG" id="spoa:EQM13_08365"/>
<dbReference type="Gene3D" id="3.30.230.10">
    <property type="match status" value="1"/>
</dbReference>
<dbReference type="InterPro" id="IPR014721">
    <property type="entry name" value="Ribsml_uS5_D2-typ_fold_subgr"/>
</dbReference>
<dbReference type="PRINTS" id="PR01657">
    <property type="entry name" value="MCMFAMILY"/>
</dbReference>
<dbReference type="Pfam" id="PF13541">
    <property type="entry name" value="ChlI"/>
    <property type="match status" value="1"/>
</dbReference>
<dbReference type="InterPro" id="IPR001208">
    <property type="entry name" value="MCM_dom"/>
</dbReference>
<feature type="domain" description="AAA+ ATPase" evidence="4">
    <location>
        <begin position="214"/>
        <end position="396"/>
    </location>
</feature>
<gene>
    <name evidence="5" type="ORF">EQM13_08365</name>
</gene>
<sequence length="510" mass="57391">MYSKTNTCVLQGLSGYIVEVEADLSRGLPLFNIVGLPDTSIKESKERVRTAIKNSGYVFPLSRITINLAPAVLKKEGSQLDLAIAVGILKAMEIIKEFDNHKHTAFIGELTLEGIVNKIEGALPMIISLREMGIKNVVLPYGNRDECSLINDINVFPVKSLKDTVEFLNNEKAIVPYKKKREELFHNEDEFDEDFSDIKGQEGLKRALEVAAAGAHNILIIGPPGSGKTMAAKRLPGILPKLSFDEAIEVTKIYSVAGLLKDNSLLMKRPFRAPHHTASPVSLIGGGRIPKPGEISLAHHGVLFLDELPEFHKNVLEVLRQPMEDGVVTISRANATLTYPAQFMLIGAMNLCPCGHYGDPYHPCNCSRISIDRYLNRISSPLLDRIDIHVEVLPVKYKDLIGKGKEESSLIIRERVNIARERQVKRYKDEKIYSNSMLSPKNIKKYCLLDKKAENIIKEAFKKFKFSARSYNKILKVSRTIADLDGKEFIEDNHILEAIQYRNLEQKYWR</sequence>
<comment type="similarity">
    <text evidence="1">Belongs to the Mg-chelatase subunits D/I family. ComM subfamily.</text>
</comment>
<protein>
    <submittedName>
        <fullName evidence="5">ATP-binding protein</fullName>
    </submittedName>
</protein>
<name>A0A410QCK6_9FIRM</name>
<evidence type="ECO:0000256" key="2">
    <source>
        <dbReference type="ARBA" id="ARBA00022741"/>
    </source>
</evidence>
<dbReference type="GO" id="GO:0003677">
    <property type="term" value="F:DNA binding"/>
    <property type="evidence" value="ECO:0007669"/>
    <property type="project" value="InterPro"/>
</dbReference>
<dbReference type="GO" id="GO:0005524">
    <property type="term" value="F:ATP binding"/>
    <property type="evidence" value="ECO:0007669"/>
    <property type="project" value="UniProtKB-KW"/>
</dbReference>
<proteinExistence type="inferred from homology"/>
<dbReference type="EMBL" id="CP035282">
    <property type="protein sequence ID" value="QAT61594.1"/>
    <property type="molecule type" value="Genomic_DNA"/>
</dbReference>
<dbReference type="Gene3D" id="3.40.50.300">
    <property type="entry name" value="P-loop containing nucleotide triphosphate hydrolases"/>
    <property type="match status" value="1"/>
</dbReference>
<dbReference type="InterPro" id="IPR000523">
    <property type="entry name" value="Mg_chelatse_chII-like_cat_dom"/>
</dbReference>
<dbReference type="RefSeq" id="WP_114217812.1">
    <property type="nucleotide sequence ID" value="NZ_CP035282.1"/>
</dbReference>
<evidence type="ECO:0000256" key="3">
    <source>
        <dbReference type="ARBA" id="ARBA00022840"/>
    </source>
</evidence>
<dbReference type="InterPro" id="IPR020568">
    <property type="entry name" value="Ribosomal_Su5_D2-typ_SF"/>
</dbReference>
<evidence type="ECO:0000313" key="5">
    <source>
        <dbReference type="EMBL" id="QAT61594.1"/>
    </source>
</evidence>
<dbReference type="InterPro" id="IPR027417">
    <property type="entry name" value="P-loop_NTPase"/>
</dbReference>
<dbReference type="NCBIfam" id="TIGR00368">
    <property type="entry name" value="YifB family Mg chelatase-like AAA ATPase"/>
    <property type="match status" value="1"/>
</dbReference>
<dbReference type="Pfam" id="PF13335">
    <property type="entry name" value="Mg_chelatase_C"/>
    <property type="match status" value="1"/>
</dbReference>
<dbReference type="InterPro" id="IPR004482">
    <property type="entry name" value="Mg_chelat-rel"/>
</dbReference>
<dbReference type="SUPFAM" id="SSF54211">
    <property type="entry name" value="Ribosomal protein S5 domain 2-like"/>
    <property type="match status" value="1"/>
</dbReference>
<keyword evidence="2" id="KW-0547">Nucleotide-binding</keyword>
<evidence type="ECO:0000313" key="6">
    <source>
        <dbReference type="Proteomes" id="UP000287969"/>
    </source>
</evidence>
<dbReference type="OrthoDB" id="9813147at2"/>